<keyword evidence="2" id="KW-1185">Reference proteome</keyword>
<evidence type="ECO:0000313" key="1">
    <source>
        <dbReference type="EMBL" id="GAA4116431.1"/>
    </source>
</evidence>
<dbReference type="Proteomes" id="UP001500459">
    <property type="component" value="Unassembled WGS sequence"/>
</dbReference>
<organism evidence="1 2">
    <name type="scientific">Aquimarina addita</name>
    <dbReference type="NCBI Taxonomy" id="870485"/>
    <lineage>
        <taxon>Bacteria</taxon>
        <taxon>Pseudomonadati</taxon>
        <taxon>Bacteroidota</taxon>
        <taxon>Flavobacteriia</taxon>
        <taxon>Flavobacteriales</taxon>
        <taxon>Flavobacteriaceae</taxon>
        <taxon>Aquimarina</taxon>
    </lineage>
</organism>
<name>A0ABP7XHI6_9FLAO</name>
<protein>
    <submittedName>
        <fullName evidence="1">Uncharacterized protein</fullName>
    </submittedName>
</protein>
<comment type="caution">
    <text evidence="1">The sequence shown here is derived from an EMBL/GenBank/DDBJ whole genome shotgun (WGS) entry which is preliminary data.</text>
</comment>
<evidence type="ECO:0000313" key="2">
    <source>
        <dbReference type="Proteomes" id="UP001500459"/>
    </source>
</evidence>
<proteinExistence type="predicted"/>
<dbReference type="EMBL" id="BAABCW010000005">
    <property type="protein sequence ID" value="GAA4116431.1"/>
    <property type="molecule type" value="Genomic_DNA"/>
</dbReference>
<sequence>MFSNKYLLYPKSKTFEHFFSTDDLQLWYGKGTFKIKKKNIHLSFNDSEKGIKKNNRIDKIYNQSKKTDTLTVRFYDDKNNPPSGHIRYNEKYFYTDFDIGIIKISKDEFNGNESPVVETFIQGELVTIKLSELKKLETLTITAYDIYSYYHFESNFNRVLKFSKNQLKSADFYHTTNKRKVIFELE</sequence>
<reference evidence="2" key="1">
    <citation type="journal article" date="2019" name="Int. J. Syst. Evol. Microbiol.">
        <title>The Global Catalogue of Microorganisms (GCM) 10K type strain sequencing project: providing services to taxonomists for standard genome sequencing and annotation.</title>
        <authorList>
            <consortium name="The Broad Institute Genomics Platform"/>
            <consortium name="The Broad Institute Genome Sequencing Center for Infectious Disease"/>
            <person name="Wu L."/>
            <person name="Ma J."/>
        </authorList>
    </citation>
    <scope>NUCLEOTIDE SEQUENCE [LARGE SCALE GENOMIC DNA]</scope>
    <source>
        <strain evidence="2">JCM 17106</strain>
    </source>
</reference>
<accession>A0ABP7XHI6</accession>
<gene>
    <name evidence="1" type="ORF">GCM10022393_17090</name>
</gene>